<feature type="transmembrane region" description="Helical" evidence="13">
    <location>
        <begin position="6"/>
        <end position="30"/>
    </location>
</feature>
<keyword evidence="9 13" id="KW-1133">Transmembrane helix</keyword>
<evidence type="ECO:0000256" key="12">
    <source>
        <dbReference type="ARBA" id="ARBA00023136"/>
    </source>
</evidence>
<feature type="binding site" description="M1 metal binding site" evidence="13">
    <location>
        <position position="170"/>
    </location>
    <ligand>
        <name>Zn(2+)</name>
        <dbReference type="ChEBI" id="CHEBI:29105"/>
    </ligand>
</feature>
<dbReference type="HOGENOM" id="CLU_015114_1_3_9"/>
<feature type="transmembrane region" description="Helical" evidence="13">
    <location>
        <begin position="37"/>
        <end position="61"/>
    </location>
</feature>
<evidence type="ECO:0000256" key="8">
    <source>
        <dbReference type="ARBA" id="ARBA00022906"/>
    </source>
</evidence>
<evidence type="ECO:0000256" key="13">
    <source>
        <dbReference type="HAMAP-Rule" id="MF_00548"/>
    </source>
</evidence>
<evidence type="ECO:0000256" key="4">
    <source>
        <dbReference type="ARBA" id="ARBA00022475"/>
    </source>
</evidence>
<dbReference type="PANTHER" id="PTHR11040">
    <property type="entry name" value="ZINC/IRON TRANSPORTER"/>
    <property type="match status" value="1"/>
</dbReference>
<keyword evidence="8 13" id="KW-0864">Zinc transport</keyword>
<dbReference type="InterPro" id="IPR003689">
    <property type="entry name" value="ZIP"/>
</dbReference>
<dbReference type="InterPro" id="IPR023498">
    <property type="entry name" value="Zn_transptr_ZupT"/>
</dbReference>
<evidence type="ECO:0000256" key="11">
    <source>
        <dbReference type="ARBA" id="ARBA00023065"/>
    </source>
</evidence>
<keyword evidence="4 13" id="KW-1003">Cell membrane</keyword>
<feature type="transmembrane region" description="Helical" evidence="13">
    <location>
        <begin position="221"/>
        <end position="242"/>
    </location>
</feature>
<keyword evidence="11 13" id="KW-0406">Ion transport</keyword>
<reference evidence="14 15" key="1">
    <citation type="journal article" date="2012" name="PLoS ONE">
        <title>The purine-utilizing bacterium Clostridium acidurici 9a: a genome-guided metabolic reconsideration.</title>
        <authorList>
            <person name="Hartwich K."/>
            <person name="Poehlein A."/>
            <person name="Daniel R."/>
        </authorList>
    </citation>
    <scope>NUCLEOTIDE SEQUENCE [LARGE SCALE GENOMIC DNA]</scope>
    <source>
        <strain evidence="15">ATCC 7906 / DSM 604 / BCRC 14475 / CIP 104303 / KCTC 5404 / NCIMB 10678 / 9a</strain>
    </source>
</reference>
<dbReference type="GO" id="GO:0005886">
    <property type="term" value="C:plasma membrane"/>
    <property type="evidence" value="ECO:0007669"/>
    <property type="project" value="UniProtKB-SubCell"/>
</dbReference>
<keyword evidence="3 13" id="KW-0813">Transport</keyword>
<dbReference type="GO" id="GO:0046872">
    <property type="term" value="F:metal ion binding"/>
    <property type="evidence" value="ECO:0007669"/>
    <property type="project" value="UniProtKB-KW"/>
</dbReference>
<evidence type="ECO:0000256" key="5">
    <source>
        <dbReference type="ARBA" id="ARBA00022692"/>
    </source>
</evidence>
<dbReference type="NCBIfam" id="NF003243">
    <property type="entry name" value="PRK04201.1"/>
    <property type="match status" value="1"/>
</dbReference>
<feature type="binding site" description="M2 metal binding site" evidence="13">
    <location>
        <position position="171"/>
    </location>
    <ligand>
        <name>Fe(2+)</name>
        <dbReference type="ChEBI" id="CHEBI:29033"/>
    </ligand>
</feature>
<dbReference type="KEGG" id="cad:Curi_c21730"/>
<feature type="transmembrane region" description="Helical" evidence="13">
    <location>
        <begin position="163"/>
        <end position="185"/>
    </location>
</feature>
<keyword evidence="6" id="KW-0479">Metal-binding</keyword>
<evidence type="ECO:0000256" key="6">
    <source>
        <dbReference type="ARBA" id="ARBA00022723"/>
    </source>
</evidence>
<dbReference type="Proteomes" id="UP000006094">
    <property type="component" value="Chromosome"/>
</dbReference>
<feature type="transmembrane region" description="Helical" evidence="13">
    <location>
        <begin position="254"/>
        <end position="273"/>
    </location>
</feature>
<feature type="transmembrane region" description="Helical" evidence="13">
    <location>
        <begin position="126"/>
        <end position="143"/>
    </location>
</feature>
<evidence type="ECO:0000256" key="10">
    <source>
        <dbReference type="ARBA" id="ARBA00023004"/>
    </source>
</evidence>
<evidence type="ECO:0000256" key="7">
    <source>
        <dbReference type="ARBA" id="ARBA00022833"/>
    </source>
</evidence>
<evidence type="ECO:0000256" key="2">
    <source>
        <dbReference type="ARBA" id="ARBA00009703"/>
    </source>
</evidence>
<dbReference type="PATRIC" id="fig|1128398.3.peg.2245"/>
<evidence type="ECO:0000256" key="3">
    <source>
        <dbReference type="ARBA" id="ARBA00022448"/>
    </source>
</evidence>
<dbReference type="STRING" id="1128398.Curi_c21730"/>
<comment type="function">
    <text evidence="13">Mediates zinc uptake. May also transport other divalent cations.</text>
</comment>
<accession>K0B3H9</accession>
<feature type="binding site" description="M2 metal binding site" evidence="13">
    <location>
        <position position="142"/>
    </location>
    <ligand>
        <name>Fe(2+)</name>
        <dbReference type="ChEBI" id="CHEBI:29033"/>
    </ligand>
</feature>
<keyword evidence="10" id="KW-0408">Iron</keyword>
<feature type="binding site" description="M1 metal binding site" evidence="13">
    <location>
        <position position="145"/>
    </location>
    <ligand>
        <name>Zn(2+)</name>
        <dbReference type="ChEBI" id="CHEBI:29105"/>
    </ligand>
</feature>
<dbReference type="EMBL" id="CP003326">
    <property type="protein sequence ID" value="AFS79176.1"/>
    <property type="molecule type" value="Genomic_DNA"/>
</dbReference>
<sequence>MFSENVLFAFGLTLFAGLSTGIGSLLGFFTKKTNTKFLSISLGFSAGVMIYVSLVEILQQAQMTLVNELGKSIGGWVTIISFFGGMFIIALIDKVIPEEENPHSLQTVEDLEEAEEEMETKSTNSGLMRMGIMSALAIGIHNFPEGLATFAAALKDPTIAVPIAIAIAIHNIPEGIAVSVPIYYATGDRKKAFTYSFLSGLSEPLGAIIGYLLLYRFLNDTIFGIIFALVAGIMVFISLDELLPASEKYGEHHLSIYGLIGGMAVMAISLVLLG</sequence>
<evidence type="ECO:0000256" key="9">
    <source>
        <dbReference type="ARBA" id="ARBA00022989"/>
    </source>
</evidence>
<dbReference type="AlphaFoldDB" id="K0B3H9"/>
<feature type="binding site" description="M2 metal binding site" evidence="13">
    <location>
        <position position="203"/>
    </location>
    <ligand>
        <name>Fe(2+)</name>
        <dbReference type="ChEBI" id="CHEBI:29033"/>
    </ligand>
</feature>
<feature type="binding site" description="M2 metal binding site" evidence="13">
    <location>
        <position position="174"/>
    </location>
    <ligand>
        <name>Fe(2+)</name>
        <dbReference type="ChEBI" id="CHEBI:29033"/>
    </ligand>
</feature>
<feature type="binding site" description="M1 metal binding site" evidence="13">
    <location>
        <position position="174"/>
    </location>
    <ligand>
        <name>Zn(2+)</name>
        <dbReference type="ChEBI" id="CHEBI:29105"/>
    </ligand>
</feature>
<gene>
    <name evidence="13 14" type="primary">zupT</name>
    <name evidence="14" type="ordered locus">Curi_c21730</name>
</gene>
<evidence type="ECO:0000313" key="15">
    <source>
        <dbReference type="Proteomes" id="UP000006094"/>
    </source>
</evidence>
<dbReference type="PANTHER" id="PTHR11040:SF205">
    <property type="entry name" value="ZINC TRANSPORTER ZUPT"/>
    <property type="match status" value="1"/>
</dbReference>
<protein>
    <recommendedName>
        <fullName evidence="13">Zinc transporter ZupT</fullName>
    </recommendedName>
</protein>
<keyword evidence="12 13" id="KW-0472">Membrane</keyword>
<feature type="transmembrane region" description="Helical" evidence="13">
    <location>
        <begin position="192"/>
        <end position="215"/>
    </location>
</feature>
<comment type="catalytic activity">
    <reaction evidence="13">
        <text>Zn(2+)(in) = Zn(2+)(out)</text>
        <dbReference type="Rhea" id="RHEA:29351"/>
        <dbReference type="ChEBI" id="CHEBI:29105"/>
    </reaction>
</comment>
<name>K0B3H9_GOTA9</name>
<dbReference type="RefSeq" id="WP_014968312.1">
    <property type="nucleotide sequence ID" value="NC_018664.1"/>
</dbReference>
<keyword evidence="7 13" id="KW-0862">Zinc</keyword>
<organism evidence="14 15">
    <name type="scientific">Gottschalkia acidurici (strain ATCC 7906 / DSM 604 / BCRC 14475 / CIP 104303 / KCTC 5404 / NCIMB 10678 / 9a)</name>
    <name type="common">Clostridium acidurici</name>
    <dbReference type="NCBI Taxonomy" id="1128398"/>
    <lineage>
        <taxon>Bacteria</taxon>
        <taxon>Bacillati</taxon>
        <taxon>Bacillota</taxon>
        <taxon>Tissierellia</taxon>
        <taxon>Tissierellales</taxon>
        <taxon>Gottschalkiaceae</taxon>
        <taxon>Gottschalkia</taxon>
    </lineage>
</organism>
<dbReference type="eggNOG" id="COG0428">
    <property type="taxonomic scope" value="Bacteria"/>
</dbReference>
<comment type="similarity">
    <text evidence="2 13">Belongs to the ZIP transporter (TC 2.A.5) family. ZupT subfamily.</text>
</comment>
<evidence type="ECO:0000256" key="1">
    <source>
        <dbReference type="ARBA" id="ARBA00004651"/>
    </source>
</evidence>
<dbReference type="GO" id="GO:0005385">
    <property type="term" value="F:zinc ion transmembrane transporter activity"/>
    <property type="evidence" value="ECO:0007669"/>
    <property type="project" value="UniProtKB-UniRule"/>
</dbReference>
<dbReference type="HAMAP" id="MF_00548">
    <property type="entry name" value="ZupT"/>
    <property type="match status" value="1"/>
</dbReference>
<proteinExistence type="inferred from homology"/>
<keyword evidence="15" id="KW-1185">Reference proteome</keyword>
<keyword evidence="5 13" id="KW-0812">Transmembrane</keyword>
<feature type="transmembrane region" description="Helical" evidence="13">
    <location>
        <begin position="73"/>
        <end position="92"/>
    </location>
</feature>
<evidence type="ECO:0000313" key="14">
    <source>
        <dbReference type="EMBL" id="AFS79176.1"/>
    </source>
</evidence>
<feature type="binding site" description="M2 metal binding site" evidence="13">
    <location>
        <position position="145"/>
    </location>
    <ligand>
        <name>Fe(2+)</name>
        <dbReference type="ChEBI" id="CHEBI:29033"/>
    </ligand>
</feature>
<dbReference type="OrthoDB" id="9787346at2"/>
<dbReference type="Pfam" id="PF02535">
    <property type="entry name" value="Zip"/>
    <property type="match status" value="1"/>
</dbReference>
<comment type="subcellular location">
    <subcellularLocation>
        <location evidence="1 13">Cell membrane</location>
        <topology evidence="1 13">Multi-pass membrane protein</topology>
    </subcellularLocation>
</comment>